<evidence type="ECO:0000313" key="2">
    <source>
        <dbReference type="Proteomes" id="UP000238523"/>
    </source>
</evidence>
<protein>
    <submittedName>
        <fullName evidence="1">Uncharacterized protein</fullName>
    </submittedName>
</protein>
<organism evidence="1 2">
    <name type="scientific">Rhizobium leguminosarum</name>
    <dbReference type="NCBI Taxonomy" id="384"/>
    <lineage>
        <taxon>Bacteria</taxon>
        <taxon>Pseudomonadati</taxon>
        <taxon>Pseudomonadota</taxon>
        <taxon>Alphaproteobacteria</taxon>
        <taxon>Hyphomicrobiales</taxon>
        <taxon>Rhizobiaceae</taxon>
        <taxon>Rhizobium/Agrobacterium group</taxon>
        <taxon>Rhizobium</taxon>
    </lineage>
</organism>
<evidence type="ECO:0000313" key="1">
    <source>
        <dbReference type="EMBL" id="AUW44802.1"/>
    </source>
</evidence>
<dbReference type="AlphaFoldDB" id="A0A2K9Z987"/>
<proteinExistence type="predicted"/>
<accession>A0A2K9Z987</accession>
<dbReference type="Proteomes" id="UP000238523">
    <property type="component" value="Chromosome"/>
</dbReference>
<name>A0A2K9Z987_RHILE</name>
<gene>
    <name evidence="1" type="ORF">CUJ84_Chr004497</name>
</gene>
<reference evidence="1 2" key="1">
    <citation type="submission" date="2017-11" db="EMBL/GenBank/DDBJ databases">
        <title>Complete genome of Rhizobium leguminosarum Norway, an ineffective micro-symbiont.</title>
        <authorList>
            <person name="Hoffrichter A."/>
            <person name="Liang J."/>
            <person name="Brachmann A."/>
            <person name="Marin M."/>
        </authorList>
    </citation>
    <scope>NUCLEOTIDE SEQUENCE [LARGE SCALE GENOMIC DNA]</scope>
    <source>
        <strain evidence="1 2">Norway</strain>
    </source>
</reference>
<dbReference type="EMBL" id="CP025012">
    <property type="protein sequence ID" value="AUW44802.1"/>
    <property type="molecule type" value="Genomic_DNA"/>
</dbReference>
<sequence>MPRGKRERQRLLPQSWRSRLLRRHGKFRPQAIEEDRLHLELNGLLHHSLNYALQNAAESFARLKKCAALESAYDYLLLETFDVNVRRCS</sequence>